<evidence type="ECO:0000313" key="6">
    <source>
        <dbReference type="EMBL" id="RIH64608.1"/>
    </source>
</evidence>
<dbReference type="RefSeq" id="WP_119350480.1">
    <property type="nucleotide sequence ID" value="NZ_QWET01000009.1"/>
</dbReference>
<keyword evidence="3 5" id="KW-0378">Hydrolase</keyword>
<gene>
    <name evidence="6" type="ORF">D1164_13255</name>
</gene>
<dbReference type="GO" id="GO:0003905">
    <property type="term" value="F:alkylbase DNA N-glycosylase activity"/>
    <property type="evidence" value="ECO:0007669"/>
    <property type="project" value="InterPro"/>
</dbReference>
<evidence type="ECO:0000256" key="4">
    <source>
        <dbReference type="ARBA" id="ARBA00023204"/>
    </source>
</evidence>
<dbReference type="GO" id="GO:0003677">
    <property type="term" value="F:DNA binding"/>
    <property type="evidence" value="ECO:0007669"/>
    <property type="project" value="InterPro"/>
</dbReference>
<evidence type="ECO:0000256" key="2">
    <source>
        <dbReference type="ARBA" id="ARBA00022763"/>
    </source>
</evidence>
<reference evidence="6 7" key="1">
    <citation type="journal article" date="2015" name="Int. J. Syst. Evol. Microbiol.">
        <title>Mariniphaga sediminis sp. nov., isolated from coastal sediment.</title>
        <authorList>
            <person name="Wang F.Q."/>
            <person name="Shen Q.Y."/>
            <person name="Chen G.J."/>
            <person name="Du Z.J."/>
        </authorList>
    </citation>
    <scope>NUCLEOTIDE SEQUENCE [LARGE SCALE GENOMIC DNA]</scope>
    <source>
        <strain evidence="6 7">SY21</strain>
    </source>
</reference>
<evidence type="ECO:0000313" key="7">
    <source>
        <dbReference type="Proteomes" id="UP000266441"/>
    </source>
</evidence>
<proteinExistence type="inferred from homology"/>
<dbReference type="AlphaFoldDB" id="A0A399D085"/>
<dbReference type="InterPro" id="IPR011034">
    <property type="entry name" value="Formyl_transferase-like_C_sf"/>
</dbReference>
<dbReference type="HAMAP" id="MF_00527">
    <property type="entry name" value="3MGH"/>
    <property type="match status" value="1"/>
</dbReference>
<keyword evidence="4 5" id="KW-0234">DNA repair</keyword>
<dbReference type="Proteomes" id="UP000266441">
    <property type="component" value="Unassembled WGS sequence"/>
</dbReference>
<dbReference type="GO" id="GO:0006284">
    <property type="term" value="P:base-excision repair"/>
    <property type="evidence" value="ECO:0007669"/>
    <property type="project" value="InterPro"/>
</dbReference>
<dbReference type="Gene3D" id="3.10.300.10">
    <property type="entry name" value="Methylpurine-DNA glycosylase (MPG)"/>
    <property type="match status" value="2"/>
</dbReference>
<dbReference type="Pfam" id="PF02245">
    <property type="entry name" value="Pur_DNA_glyco"/>
    <property type="match status" value="2"/>
</dbReference>
<keyword evidence="7" id="KW-1185">Reference proteome</keyword>
<dbReference type="OrthoDB" id="9794313at2"/>
<evidence type="ECO:0000256" key="5">
    <source>
        <dbReference type="HAMAP-Rule" id="MF_00527"/>
    </source>
</evidence>
<name>A0A399D085_9BACT</name>
<comment type="similarity">
    <text evidence="1 5">Belongs to the DNA glycosylase MPG family.</text>
</comment>
<accession>A0A399D085</accession>
<dbReference type="EMBL" id="QWET01000009">
    <property type="protein sequence ID" value="RIH64608.1"/>
    <property type="molecule type" value="Genomic_DNA"/>
</dbReference>
<dbReference type="PANTHER" id="PTHR10429">
    <property type="entry name" value="DNA-3-METHYLADENINE GLYCOSYLASE"/>
    <property type="match status" value="1"/>
</dbReference>
<dbReference type="CDD" id="cd00540">
    <property type="entry name" value="AAG"/>
    <property type="match status" value="1"/>
</dbReference>
<dbReference type="SUPFAM" id="SSF50486">
    <property type="entry name" value="FMT C-terminal domain-like"/>
    <property type="match status" value="1"/>
</dbReference>
<evidence type="ECO:0000256" key="3">
    <source>
        <dbReference type="ARBA" id="ARBA00022801"/>
    </source>
</evidence>
<dbReference type="PANTHER" id="PTHR10429:SF0">
    <property type="entry name" value="DNA-3-METHYLADENINE GLYCOSYLASE"/>
    <property type="match status" value="1"/>
</dbReference>
<evidence type="ECO:0000256" key="1">
    <source>
        <dbReference type="ARBA" id="ARBA00009232"/>
    </source>
</evidence>
<protein>
    <recommendedName>
        <fullName evidence="5">Putative 3-methyladenine DNA glycosylase</fullName>
        <ecNumber evidence="5">3.2.2.-</ecNumber>
    </recommendedName>
</protein>
<organism evidence="6 7">
    <name type="scientific">Mariniphaga sediminis</name>
    <dbReference type="NCBI Taxonomy" id="1628158"/>
    <lineage>
        <taxon>Bacteria</taxon>
        <taxon>Pseudomonadati</taxon>
        <taxon>Bacteroidota</taxon>
        <taxon>Bacteroidia</taxon>
        <taxon>Marinilabiliales</taxon>
        <taxon>Prolixibacteraceae</taxon>
        <taxon>Mariniphaga</taxon>
    </lineage>
</organism>
<dbReference type="NCBIfam" id="TIGR00567">
    <property type="entry name" value="3mg"/>
    <property type="match status" value="1"/>
</dbReference>
<dbReference type="EC" id="3.2.2.-" evidence="5"/>
<sequence length="173" mass="19489">MNSRLPSVFFQRDVLEVAPELLGKVLVRQFEDGRIKRYVITEVEAYSGNGDRACHASKGKTKRTEVMFREGGLVYVYLVYGIHWLLNIVTGEEGDASAVLIRGVEEIPGPGRVGKALQLDKSFYGENLATSDRIWIEHSGNQPKYITTSRVGIDYAGEPWISKPWRYLVISPK</sequence>
<dbReference type="InterPro" id="IPR003180">
    <property type="entry name" value="MPG"/>
</dbReference>
<comment type="caution">
    <text evidence="6">The sequence shown here is derived from an EMBL/GenBank/DDBJ whole genome shotgun (WGS) entry which is preliminary data.</text>
</comment>
<dbReference type="InterPro" id="IPR036995">
    <property type="entry name" value="MPG_sf"/>
</dbReference>
<keyword evidence="2 5" id="KW-0227">DNA damage</keyword>